<dbReference type="PANTHER" id="PTHR35271:SF1">
    <property type="entry name" value="ABC TRANSPORTER, SUBSTRATE-BINDING LIPOPROTEIN"/>
    <property type="match status" value="1"/>
</dbReference>
<dbReference type="InterPro" id="IPR007487">
    <property type="entry name" value="ABC_transpt-TYRBP-like"/>
</dbReference>
<protein>
    <recommendedName>
        <fullName evidence="3">ABC transporter substrate-binding protein</fullName>
    </recommendedName>
</protein>
<dbReference type="PANTHER" id="PTHR35271">
    <property type="entry name" value="ABC TRANSPORTER, SUBSTRATE-BINDING LIPOPROTEIN-RELATED"/>
    <property type="match status" value="1"/>
</dbReference>
<dbReference type="Proteomes" id="UP000282818">
    <property type="component" value="Unassembled WGS sequence"/>
</dbReference>
<name>A0A437Q7P2_9GAMM</name>
<proteinExistence type="predicted"/>
<dbReference type="AlphaFoldDB" id="A0A437Q7P2"/>
<keyword evidence="2" id="KW-1185">Reference proteome</keyword>
<reference evidence="1 2" key="1">
    <citation type="submission" date="2019-01" db="EMBL/GenBank/DDBJ databases">
        <authorList>
            <person name="Chen W.-M."/>
        </authorList>
    </citation>
    <scope>NUCLEOTIDE SEQUENCE [LARGE SCALE GENOMIC DNA]</scope>
    <source>
        <strain evidence="1 2">HPM-16</strain>
    </source>
</reference>
<dbReference type="Pfam" id="PF04392">
    <property type="entry name" value="ABC_sub_bind"/>
    <property type="match status" value="1"/>
</dbReference>
<accession>A0A437Q7P2</accession>
<dbReference type="Gene3D" id="3.40.50.2300">
    <property type="match status" value="2"/>
</dbReference>
<dbReference type="EMBL" id="SACQ01000004">
    <property type="protein sequence ID" value="RVU30561.1"/>
    <property type="molecule type" value="Genomic_DNA"/>
</dbReference>
<gene>
    <name evidence="1" type="ORF">EOE65_09565</name>
</gene>
<sequence length="313" mass="35124">MLNWKSPKEQCRYWIASTLLWVVAFSASTATASVLGVLYPDAPPPYRQVFSQLIDGIRDQYLGMVKLYPLDTSTDSTTLQAQLRNDGVDAIITLGRSGYTQAEQLTSERPLVSGALPLIPGQGTGVSLIPDPEELFVQLKRLSPNIQQVHTILSEQSRWLEPIAQAAATRQRIKLTIYYASDIASTLALYKRLLTHADRLRDALWLPPDRQATNESVILPILLQEAWEKRLIIFASKPSFVRRGALFSLFPDNERTGRRLAELVGSLQQEEENLGIEFSKSDKLVINQRTAAHLGIKLTPAQLRSVYRTYPQP</sequence>
<evidence type="ECO:0008006" key="3">
    <source>
        <dbReference type="Google" id="ProtNLM"/>
    </source>
</evidence>
<evidence type="ECO:0000313" key="2">
    <source>
        <dbReference type="Proteomes" id="UP000282818"/>
    </source>
</evidence>
<dbReference type="RefSeq" id="WP_127694096.1">
    <property type="nucleotide sequence ID" value="NZ_SACQ01000004.1"/>
</dbReference>
<organism evidence="1 2">
    <name type="scientific">Neptunomonas marina</name>
    <dbReference type="NCBI Taxonomy" id="1815562"/>
    <lineage>
        <taxon>Bacteria</taxon>
        <taxon>Pseudomonadati</taxon>
        <taxon>Pseudomonadota</taxon>
        <taxon>Gammaproteobacteria</taxon>
        <taxon>Oceanospirillales</taxon>
        <taxon>Oceanospirillaceae</taxon>
        <taxon>Neptunomonas</taxon>
    </lineage>
</organism>
<comment type="caution">
    <text evidence="1">The sequence shown here is derived from an EMBL/GenBank/DDBJ whole genome shotgun (WGS) entry which is preliminary data.</text>
</comment>
<evidence type="ECO:0000313" key="1">
    <source>
        <dbReference type="EMBL" id="RVU30561.1"/>
    </source>
</evidence>